<keyword evidence="3" id="KW-1185">Reference proteome</keyword>
<evidence type="ECO:0000313" key="3">
    <source>
        <dbReference type="Proteomes" id="UP000297194"/>
    </source>
</evidence>
<protein>
    <submittedName>
        <fullName evidence="2">LEF-3</fullName>
    </submittedName>
</protein>
<proteinExistence type="predicted"/>
<dbReference type="InterPro" id="IPR008415">
    <property type="entry name" value="Baculo_LEF-3"/>
</dbReference>
<feature type="compositionally biased region" description="Low complexity" evidence="1">
    <location>
        <begin position="72"/>
        <end position="85"/>
    </location>
</feature>
<dbReference type="KEGG" id="vg:40527039"/>
<dbReference type="RefSeq" id="YP_009666759.1">
    <property type="nucleotide sequence ID" value="NC_043530.1"/>
</dbReference>
<reference evidence="2" key="1">
    <citation type="journal article" date="2017" name="Virus Genes">
        <title>The complete genome sequence of a third distinct baculovirus isolated from the true armyworm, Mythimna unipuncta, contains two copies of the lef-7 gene.</title>
        <authorList>
            <person name="Harrison R.L."/>
            <person name="Mowery J.D."/>
            <person name="Rowley D.L."/>
            <person name="Bauchan G.R."/>
            <person name="Theilmann D.A."/>
            <person name="Rohrmann G.F."/>
            <person name="Erlandson M.A."/>
        </authorList>
    </citation>
    <scope>NUCLEOTIDE SEQUENCE [LARGE SCALE GENOMIC DNA]</scope>
    <source>
        <strain evidence="2">#7</strain>
    </source>
</reference>
<dbReference type="GO" id="GO:0003677">
    <property type="term" value="F:DNA binding"/>
    <property type="evidence" value="ECO:0007669"/>
    <property type="project" value="InterPro"/>
</dbReference>
<sequence length="418" mass="47902">MSHNHHHNDADADDVVEFEMERMHRAGDKRKLFDDNDNDNNDLVGTDEVMSAISAAKRLKLSPVKKRMSAGSTNSDTSSVVSSVSPKPIGKVVTGQLVMKNMYCVNNEANYLFKFLVENESKNYYGNASQYQQLNVDERYTIESIYNGRICLGKVTPCKSKEKLVVAKQFVQQSDFDGEDTVSVVAKFKFGFRVLDTNLYKAVFVMNYGESMENSYQVQIECQATLTRWASAIKDETIGSESELLAYFADAQNSMVNLWRVKCQQSNGNYKNLRIQEITQMERTDKPSIVIENDDYNDNIVSVSRSNKRVLDGIVHKIRAERQSDKCFSITYVLRDFKDKPVRGSFFVNSKQNDSKQKTDKTNDRMELFESDINQLDSIIEMEFIRVHIYVAADLQMPNYNVLGITKFEYDNNTYKGM</sequence>
<dbReference type="Proteomes" id="UP000297194">
    <property type="component" value="Segment"/>
</dbReference>
<dbReference type="GeneID" id="40527039"/>
<evidence type="ECO:0000313" key="2">
    <source>
        <dbReference type="EMBL" id="AUV65365.1"/>
    </source>
</evidence>
<dbReference type="GO" id="GO:0006355">
    <property type="term" value="P:regulation of DNA-templated transcription"/>
    <property type="evidence" value="ECO:0007669"/>
    <property type="project" value="InterPro"/>
</dbReference>
<dbReference type="Pfam" id="PF05847">
    <property type="entry name" value="Baculo_LEF-3"/>
    <property type="match status" value="1"/>
</dbReference>
<dbReference type="InterPro" id="IPR018247">
    <property type="entry name" value="EF_Hand_1_Ca_BS"/>
</dbReference>
<organism evidence="2 3">
    <name type="scientific">Mythimna unipuncta nucleopolyhedrovirus</name>
    <dbReference type="NCBI Taxonomy" id="447897"/>
    <lineage>
        <taxon>Viruses</taxon>
        <taxon>Viruses incertae sedis</taxon>
        <taxon>Naldaviricetes</taxon>
        <taxon>Lefavirales</taxon>
        <taxon>Baculoviridae</taxon>
        <taxon>Alphabaculovirus</taxon>
    </lineage>
</organism>
<evidence type="ECO:0000256" key="1">
    <source>
        <dbReference type="SAM" id="MobiDB-lite"/>
    </source>
</evidence>
<accession>A0A2K9VSC5</accession>
<dbReference type="EMBL" id="MF375894">
    <property type="protein sequence ID" value="AUV65365.1"/>
    <property type="molecule type" value="Genomic_DNA"/>
</dbReference>
<feature type="region of interest" description="Disordered" evidence="1">
    <location>
        <begin position="65"/>
        <end position="85"/>
    </location>
</feature>
<name>A0A2K9VSC5_9ABAC</name>
<dbReference type="PROSITE" id="PS00018">
    <property type="entry name" value="EF_HAND_1"/>
    <property type="match status" value="1"/>
</dbReference>